<sequence length="277" mass="30775">MPEHKRPTTPSKYRGEEARGVCVSNQDLLPSPSAQRTTPSKTASSLLDFLISCHNGKEVGQWRVFNITPEEVQTVWSMLERHKSLYDYVLGKLRFDWSPHTSRFTVRMSTSTHDIFTELVAQEIASQLKSVACGDTDIAAVLDLVRSESTSDVYLYGCEAIDDQYPKHTPDASFAHADSQYPSIVIETSYSQHHKELTGLADEYISGSDGNIAVILGLDIEYGVGSRTASLSIWRPRVLPDPDEKEAVLLETFSVREAGVMAFLLAHYQSVSALVQC</sequence>
<keyword evidence="2" id="KW-1185">Reference proteome</keyword>
<dbReference type="OrthoDB" id="5412704at2759"/>
<protein>
    <submittedName>
        <fullName evidence="1">Uncharacterized protein</fullName>
    </submittedName>
</protein>
<evidence type="ECO:0000313" key="2">
    <source>
        <dbReference type="Proteomes" id="UP000664534"/>
    </source>
</evidence>
<reference evidence="1" key="1">
    <citation type="submission" date="2021-03" db="EMBL/GenBank/DDBJ databases">
        <authorList>
            <person name="Tagirdzhanova G."/>
        </authorList>
    </citation>
    <scope>NUCLEOTIDE SEQUENCE</scope>
</reference>
<name>A0A8H3PG56_9LECA</name>
<gene>
    <name evidence="1" type="ORF">IMSHALPRED_001675</name>
</gene>
<dbReference type="EMBL" id="CAJPDT010000125">
    <property type="protein sequence ID" value="CAF9939903.1"/>
    <property type="molecule type" value="Genomic_DNA"/>
</dbReference>
<evidence type="ECO:0000313" key="1">
    <source>
        <dbReference type="EMBL" id="CAF9939903.1"/>
    </source>
</evidence>
<proteinExistence type="predicted"/>
<accession>A0A8H3PG56</accession>
<organism evidence="1 2">
    <name type="scientific">Imshaugia aleurites</name>
    <dbReference type="NCBI Taxonomy" id="172621"/>
    <lineage>
        <taxon>Eukaryota</taxon>
        <taxon>Fungi</taxon>
        <taxon>Dikarya</taxon>
        <taxon>Ascomycota</taxon>
        <taxon>Pezizomycotina</taxon>
        <taxon>Lecanoromycetes</taxon>
        <taxon>OSLEUM clade</taxon>
        <taxon>Lecanoromycetidae</taxon>
        <taxon>Lecanorales</taxon>
        <taxon>Lecanorineae</taxon>
        <taxon>Parmeliaceae</taxon>
        <taxon>Imshaugia</taxon>
    </lineage>
</organism>
<dbReference type="AlphaFoldDB" id="A0A8H3PG56"/>
<comment type="caution">
    <text evidence="1">The sequence shown here is derived from an EMBL/GenBank/DDBJ whole genome shotgun (WGS) entry which is preliminary data.</text>
</comment>
<dbReference type="Proteomes" id="UP000664534">
    <property type="component" value="Unassembled WGS sequence"/>
</dbReference>